<gene>
    <name evidence="1" type="ORF">CL2_06460</name>
    <name evidence="2" type="ORF">RBI15_12580</name>
</gene>
<dbReference type="GeneID" id="92742239"/>
<accession>D4MYJ8</accession>
<dbReference type="Gene3D" id="3.40.50.1970">
    <property type="match status" value="1"/>
</dbReference>
<dbReference type="SUPFAM" id="SSF56796">
    <property type="entry name" value="Dehydroquinate synthase-like"/>
    <property type="match status" value="1"/>
</dbReference>
<dbReference type="RefSeq" id="WP_009203737.1">
    <property type="nucleotide sequence ID" value="NC_021016.1"/>
</dbReference>
<sequence>MSHEFVMPGKVITGKGALQDAENEFQTAGKKALIVSGKVMERVGNVKVSS</sequence>
<reference evidence="1 3" key="2">
    <citation type="submission" date="2010-03" db="EMBL/GenBank/DDBJ databases">
        <authorList>
            <person name="Pajon A."/>
        </authorList>
    </citation>
    <scope>NUCLEOTIDE SEQUENCE [LARGE SCALE GENOMIC DNA]</scope>
    <source>
        <strain evidence="1 3">SSC/2</strain>
    </source>
</reference>
<evidence type="ECO:0000313" key="2">
    <source>
        <dbReference type="EMBL" id="WMD16180.1"/>
    </source>
</evidence>
<protein>
    <submittedName>
        <fullName evidence="1">Uncharacterized protein</fullName>
    </submittedName>
</protein>
<dbReference type="Proteomes" id="UP001243496">
    <property type="component" value="Chromosome"/>
</dbReference>
<name>D4MYJ8_ANAHA</name>
<reference evidence="2" key="3">
    <citation type="submission" date="2023-08" db="EMBL/GenBank/DDBJ databases">
        <title>Complete Genome Sequences of butyrate producing Anaerostipes hadrus strains BA1 and GIF7 isolated from the terminal ileum of a healthy lean male.</title>
        <authorList>
            <person name="Low A."/>
            <person name="Sheludchenko M."/>
            <person name="Cheng H.E."/>
            <person name="Koh X.Q."/>
            <person name="Lee J."/>
        </authorList>
    </citation>
    <scope>NUCLEOTIDE SEQUENCE</scope>
    <source>
        <strain evidence="2">BA1</strain>
    </source>
</reference>
<evidence type="ECO:0000313" key="1">
    <source>
        <dbReference type="EMBL" id="CBL37693.1"/>
    </source>
</evidence>
<evidence type="ECO:0000313" key="3">
    <source>
        <dbReference type="Proteomes" id="UP000008960"/>
    </source>
</evidence>
<reference evidence="1 3" key="1">
    <citation type="submission" date="2010-03" db="EMBL/GenBank/DDBJ databases">
        <title>The genome sequence of Clostridiales sp. SSC/2.</title>
        <authorList>
            <consortium name="metaHIT consortium -- http://www.metahit.eu/"/>
            <person name="Pajon A."/>
            <person name="Turner K."/>
            <person name="Parkhill J."/>
            <person name="Duncan S."/>
            <person name="Flint H."/>
        </authorList>
    </citation>
    <scope>NUCLEOTIDE SEQUENCE [LARGE SCALE GENOMIC DNA]</scope>
    <source>
        <strain evidence="1 3">SSC/2</strain>
    </source>
</reference>
<dbReference type="EMBL" id="FP929061">
    <property type="protein sequence ID" value="CBL37693.1"/>
    <property type="molecule type" value="Genomic_DNA"/>
</dbReference>
<dbReference type="KEGG" id="bprl:CL2_06460"/>
<dbReference type="PATRIC" id="fig|245018.3.peg.826"/>
<organism evidence="1 3">
    <name type="scientific">Anaerostipes hadrus</name>
    <dbReference type="NCBI Taxonomy" id="649756"/>
    <lineage>
        <taxon>Bacteria</taxon>
        <taxon>Bacillati</taxon>
        <taxon>Bacillota</taxon>
        <taxon>Clostridia</taxon>
        <taxon>Lachnospirales</taxon>
        <taxon>Lachnospiraceae</taxon>
        <taxon>Anaerostipes</taxon>
    </lineage>
</organism>
<proteinExistence type="predicted"/>
<dbReference type="Proteomes" id="UP000008960">
    <property type="component" value="Chromosome"/>
</dbReference>
<dbReference type="EMBL" id="CP132968">
    <property type="protein sequence ID" value="WMD16180.1"/>
    <property type="molecule type" value="Genomic_DNA"/>
</dbReference>
<dbReference type="AlphaFoldDB" id="D4MYJ8"/>